<dbReference type="InterPro" id="IPR013022">
    <property type="entry name" value="Xyl_isomerase-like_TIM-brl"/>
</dbReference>
<evidence type="ECO:0000256" key="1">
    <source>
        <dbReference type="ARBA" id="ARBA00023235"/>
    </source>
</evidence>
<dbReference type="PANTHER" id="PTHR43489">
    <property type="entry name" value="ISOMERASE"/>
    <property type="match status" value="1"/>
</dbReference>
<protein>
    <submittedName>
        <fullName evidence="5">TIM barrel protein</fullName>
    </submittedName>
</protein>
<accession>A0A6G9XXG4</accession>
<dbReference type="InterPro" id="IPR036237">
    <property type="entry name" value="Xyl_isomerase-like_sf"/>
</dbReference>
<evidence type="ECO:0000256" key="2">
    <source>
        <dbReference type="PIRNR" id="PIRNR006241"/>
    </source>
</evidence>
<dbReference type="PANTHER" id="PTHR43489:SF3">
    <property type="entry name" value="XYLOSE ISOMERASE DOMAIN PROTEIN TIM BARREL"/>
    <property type="match status" value="1"/>
</dbReference>
<dbReference type="GO" id="GO:0016853">
    <property type="term" value="F:isomerase activity"/>
    <property type="evidence" value="ECO:0007669"/>
    <property type="project" value="UniProtKB-KW"/>
</dbReference>
<comment type="similarity">
    <text evidence="2">Belongs to the hyi family.</text>
</comment>
<name>A0A6G9XXG4_NOCBR</name>
<proteinExistence type="inferred from homology"/>
<evidence type="ECO:0000256" key="3">
    <source>
        <dbReference type="PIRSR" id="PIRSR006241-50"/>
    </source>
</evidence>
<feature type="domain" description="Xylose isomerase-like TIM barrel" evidence="4">
    <location>
        <begin position="27"/>
        <end position="240"/>
    </location>
</feature>
<dbReference type="EMBL" id="CP046171">
    <property type="protein sequence ID" value="QIS05608.1"/>
    <property type="molecule type" value="Genomic_DNA"/>
</dbReference>
<dbReference type="PIRSF" id="PIRSF006241">
    <property type="entry name" value="HyI"/>
    <property type="match status" value="1"/>
</dbReference>
<dbReference type="SUPFAM" id="SSF51658">
    <property type="entry name" value="Xylose isomerase-like"/>
    <property type="match status" value="1"/>
</dbReference>
<feature type="active site" description="Proton donor/acceptor" evidence="3">
    <location>
        <position position="135"/>
    </location>
</feature>
<evidence type="ECO:0000259" key="4">
    <source>
        <dbReference type="Pfam" id="PF01261"/>
    </source>
</evidence>
<reference evidence="5 6" key="1">
    <citation type="journal article" date="2019" name="ACS Chem. Biol.">
        <title>Identification and Mobilization of a Cryptic Antibiotic Biosynthesis Gene Locus from a Human-Pathogenic Nocardia Isolate.</title>
        <authorList>
            <person name="Herisse M."/>
            <person name="Ishida K."/>
            <person name="Porter J.L."/>
            <person name="Howden B."/>
            <person name="Hertweck C."/>
            <person name="Stinear T.P."/>
            <person name="Pidot S.J."/>
        </authorList>
    </citation>
    <scope>NUCLEOTIDE SEQUENCE [LARGE SCALE GENOMIC DNA]</scope>
    <source>
        <strain evidence="5 6">AUSMDU00024985</strain>
    </source>
</reference>
<dbReference type="AlphaFoldDB" id="A0A6G9XXG4"/>
<organism evidence="5 6">
    <name type="scientific">Nocardia brasiliensis</name>
    <dbReference type="NCBI Taxonomy" id="37326"/>
    <lineage>
        <taxon>Bacteria</taxon>
        <taxon>Bacillati</taxon>
        <taxon>Actinomycetota</taxon>
        <taxon>Actinomycetes</taxon>
        <taxon>Mycobacteriales</taxon>
        <taxon>Nocardiaceae</taxon>
        <taxon>Nocardia</taxon>
    </lineage>
</organism>
<evidence type="ECO:0000313" key="5">
    <source>
        <dbReference type="EMBL" id="QIS05608.1"/>
    </source>
</evidence>
<feature type="active site" description="Proton donor/acceptor" evidence="3">
    <location>
        <position position="234"/>
    </location>
</feature>
<dbReference type="InterPro" id="IPR026040">
    <property type="entry name" value="HyI-like"/>
</dbReference>
<dbReference type="Pfam" id="PF01261">
    <property type="entry name" value="AP_endonuc_2"/>
    <property type="match status" value="1"/>
</dbReference>
<dbReference type="Gene3D" id="3.20.20.150">
    <property type="entry name" value="Divalent-metal-dependent TIM barrel enzymes"/>
    <property type="match status" value="1"/>
</dbReference>
<dbReference type="InterPro" id="IPR050417">
    <property type="entry name" value="Sugar_Epim/Isomerase"/>
</dbReference>
<gene>
    <name evidence="5" type="ORF">F5X71_27800</name>
</gene>
<sequence length="255" mass="27552">MSVPYRQSFAWWSFTEKCAPDQDLLTYAAEIGYAGVDFLPAEYWGKALDLGLDIAIIDGHVSLEVGFNDAANHAALTDEVRVNIELAAGTGCPFIAVNAGNRGAASDEDAARICAEGLAPLAEEALSRGVTMLLEPLNSKIDHIGNQCDSTAWAAGVVDLVGSAGLGLLYDIYHMQVMEGDVLRTMDAHLDRILHLHTAGVPGRHDLDDRQELNWVSIANFLQERGYSGYIAHEFIPKGDPVRALRSAFHTFAAA</sequence>
<dbReference type="RefSeq" id="WP_167464678.1">
    <property type="nucleotide sequence ID" value="NZ_CP046171.1"/>
</dbReference>
<keyword evidence="1 2" id="KW-0413">Isomerase</keyword>
<dbReference type="Proteomes" id="UP000501705">
    <property type="component" value="Chromosome"/>
</dbReference>
<evidence type="ECO:0000313" key="6">
    <source>
        <dbReference type="Proteomes" id="UP000501705"/>
    </source>
</evidence>